<keyword evidence="2" id="KW-1185">Reference proteome</keyword>
<reference evidence="1 2" key="1">
    <citation type="journal article" date="2006" name="Science">
        <title>The genome of black cottonwood, Populus trichocarpa (Torr. &amp; Gray).</title>
        <authorList>
            <person name="Tuskan G.A."/>
            <person name="Difazio S."/>
            <person name="Jansson S."/>
            <person name="Bohlmann J."/>
            <person name="Grigoriev I."/>
            <person name="Hellsten U."/>
            <person name="Putnam N."/>
            <person name="Ralph S."/>
            <person name="Rombauts S."/>
            <person name="Salamov A."/>
            <person name="Schein J."/>
            <person name="Sterck L."/>
            <person name="Aerts A."/>
            <person name="Bhalerao R.R."/>
            <person name="Bhalerao R.P."/>
            <person name="Blaudez D."/>
            <person name="Boerjan W."/>
            <person name="Brun A."/>
            <person name="Brunner A."/>
            <person name="Busov V."/>
            <person name="Campbell M."/>
            <person name="Carlson J."/>
            <person name="Chalot M."/>
            <person name="Chapman J."/>
            <person name="Chen G.L."/>
            <person name="Cooper D."/>
            <person name="Coutinho P.M."/>
            <person name="Couturier J."/>
            <person name="Covert S."/>
            <person name="Cronk Q."/>
            <person name="Cunningham R."/>
            <person name="Davis J."/>
            <person name="Degroeve S."/>
            <person name="Dejardin A."/>
            <person name="Depamphilis C."/>
            <person name="Detter J."/>
            <person name="Dirks B."/>
            <person name="Dubchak I."/>
            <person name="Duplessis S."/>
            <person name="Ehlting J."/>
            <person name="Ellis B."/>
            <person name="Gendler K."/>
            <person name="Goodstein D."/>
            <person name="Gribskov M."/>
            <person name="Grimwood J."/>
            <person name="Groover A."/>
            <person name="Gunter L."/>
            <person name="Hamberger B."/>
            <person name="Heinze B."/>
            <person name="Helariutta Y."/>
            <person name="Henrissat B."/>
            <person name="Holligan D."/>
            <person name="Holt R."/>
            <person name="Huang W."/>
            <person name="Islam-Faridi N."/>
            <person name="Jones S."/>
            <person name="Jones-Rhoades M."/>
            <person name="Jorgensen R."/>
            <person name="Joshi C."/>
            <person name="Kangasjarvi J."/>
            <person name="Karlsson J."/>
            <person name="Kelleher C."/>
            <person name="Kirkpatrick R."/>
            <person name="Kirst M."/>
            <person name="Kohler A."/>
            <person name="Kalluri U."/>
            <person name="Larimer F."/>
            <person name="Leebens-Mack J."/>
            <person name="Leple J.C."/>
            <person name="Locascio P."/>
            <person name="Lou Y."/>
            <person name="Lucas S."/>
            <person name="Martin F."/>
            <person name="Montanini B."/>
            <person name="Napoli C."/>
            <person name="Nelson D.R."/>
            <person name="Nelson C."/>
            <person name="Nieminen K."/>
            <person name="Nilsson O."/>
            <person name="Pereda V."/>
            <person name="Peter G."/>
            <person name="Philippe R."/>
            <person name="Pilate G."/>
            <person name="Poliakov A."/>
            <person name="Razumovskaya J."/>
            <person name="Richardson P."/>
            <person name="Rinaldi C."/>
            <person name="Ritland K."/>
            <person name="Rouze P."/>
            <person name="Ryaboy D."/>
            <person name="Schmutz J."/>
            <person name="Schrader J."/>
            <person name="Segerman B."/>
            <person name="Shin H."/>
            <person name="Siddiqui A."/>
            <person name="Sterky F."/>
            <person name="Terry A."/>
            <person name="Tsai C.J."/>
            <person name="Uberbacher E."/>
            <person name="Unneberg P."/>
            <person name="Vahala J."/>
            <person name="Wall K."/>
            <person name="Wessler S."/>
            <person name="Yang G."/>
            <person name="Yin T."/>
            <person name="Douglas C."/>
            <person name="Marra M."/>
            <person name="Sandberg G."/>
            <person name="Van de Peer Y."/>
            <person name="Rokhsar D."/>
        </authorList>
    </citation>
    <scope>NUCLEOTIDE SEQUENCE [LARGE SCALE GENOMIC DNA]</scope>
    <source>
        <strain evidence="2">cv. Nisqually</strain>
    </source>
</reference>
<dbReference type="HOGENOM" id="CLU_2594267_0_0_1"/>
<dbReference type="AlphaFoldDB" id="U5FPC2"/>
<name>U5FPC2_POPTR</name>
<dbReference type="EMBL" id="CM009303">
    <property type="protein sequence ID" value="PNT02958.1"/>
    <property type="molecule type" value="Genomic_DNA"/>
</dbReference>
<evidence type="ECO:0000313" key="1">
    <source>
        <dbReference type="EMBL" id="PNT02958.1"/>
    </source>
</evidence>
<protein>
    <submittedName>
        <fullName evidence="1">Uncharacterized protein</fullName>
    </submittedName>
</protein>
<proteinExistence type="predicted"/>
<dbReference type="InParanoid" id="U5FPC2"/>
<dbReference type="Proteomes" id="UP000006729">
    <property type="component" value="Chromosome 14"/>
</dbReference>
<sequence>MPLCFNKGPSSAEIDFSCNYHLHNVEVLPEKQFQGEGLCQKHPKPLILDPKRIDAIEIVLPGGWKVYASSSCDIYSKVSP</sequence>
<evidence type="ECO:0000313" key="2">
    <source>
        <dbReference type="Proteomes" id="UP000006729"/>
    </source>
</evidence>
<organism evidence="1 2">
    <name type="scientific">Populus trichocarpa</name>
    <name type="common">Western balsam poplar</name>
    <name type="synonym">Populus balsamifera subsp. trichocarpa</name>
    <dbReference type="NCBI Taxonomy" id="3694"/>
    <lineage>
        <taxon>Eukaryota</taxon>
        <taxon>Viridiplantae</taxon>
        <taxon>Streptophyta</taxon>
        <taxon>Embryophyta</taxon>
        <taxon>Tracheophyta</taxon>
        <taxon>Spermatophyta</taxon>
        <taxon>Magnoliopsida</taxon>
        <taxon>eudicotyledons</taxon>
        <taxon>Gunneridae</taxon>
        <taxon>Pentapetalae</taxon>
        <taxon>rosids</taxon>
        <taxon>fabids</taxon>
        <taxon>Malpighiales</taxon>
        <taxon>Salicaceae</taxon>
        <taxon>Saliceae</taxon>
        <taxon>Populus</taxon>
    </lineage>
</organism>
<gene>
    <name evidence="1" type="ORF">POPTR_014G042400</name>
</gene>
<accession>U5FPC2</accession>